<evidence type="ECO:0000259" key="6">
    <source>
        <dbReference type="Pfam" id="PF01699"/>
    </source>
</evidence>
<comment type="caution">
    <text evidence="7">The sequence shown here is derived from an EMBL/GenBank/DDBJ whole genome shotgun (WGS) entry which is preliminary data.</text>
</comment>
<evidence type="ECO:0000256" key="5">
    <source>
        <dbReference type="SAM" id="Phobius"/>
    </source>
</evidence>
<dbReference type="GO" id="GO:0005886">
    <property type="term" value="C:plasma membrane"/>
    <property type="evidence" value="ECO:0007669"/>
    <property type="project" value="TreeGrafter"/>
</dbReference>
<keyword evidence="3 5" id="KW-1133">Transmembrane helix</keyword>
<evidence type="ECO:0000256" key="1">
    <source>
        <dbReference type="ARBA" id="ARBA00004141"/>
    </source>
</evidence>
<dbReference type="PANTHER" id="PTHR10846:SF8">
    <property type="entry name" value="INNER MEMBRANE PROTEIN YRBG"/>
    <property type="match status" value="1"/>
</dbReference>
<dbReference type="Proteomes" id="UP001139157">
    <property type="component" value="Unassembled WGS sequence"/>
</dbReference>
<organism evidence="7 8">
    <name type="scientific">Nocardia pulmonis</name>
    <dbReference type="NCBI Taxonomy" id="2951408"/>
    <lineage>
        <taxon>Bacteria</taxon>
        <taxon>Bacillati</taxon>
        <taxon>Actinomycetota</taxon>
        <taxon>Actinomycetes</taxon>
        <taxon>Mycobacteriales</taxon>
        <taxon>Nocardiaceae</taxon>
        <taxon>Nocardia</taxon>
    </lineage>
</organism>
<evidence type="ECO:0000313" key="7">
    <source>
        <dbReference type="EMBL" id="MCM6778953.1"/>
    </source>
</evidence>
<feature type="transmembrane region" description="Helical" evidence="5">
    <location>
        <begin position="61"/>
        <end position="84"/>
    </location>
</feature>
<feature type="transmembrane region" description="Helical" evidence="5">
    <location>
        <begin position="28"/>
        <end position="49"/>
    </location>
</feature>
<reference evidence="7" key="1">
    <citation type="submission" date="2022-06" db="EMBL/GenBank/DDBJ databases">
        <title>Novel species in genus nocardia.</title>
        <authorList>
            <person name="Li F."/>
        </authorList>
    </citation>
    <scope>NUCLEOTIDE SEQUENCE</scope>
    <source>
        <strain evidence="7">CDC141</strain>
    </source>
</reference>
<dbReference type="InterPro" id="IPR044880">
    <property type="entry name" value="NCX_ion-bd_dom_sf"/>
</dbReference>
<dbReference type="RefSeq" id="WP_251918719.1">
    <property type="nucleotide sequence ID" value="NZ_JAMRXG010000031.1"/>
</dbReference>
<keyword evidence="8" id="KW-1185">Reference proteome</keyword>
<proteinExistence type="predicted"/>
<evidence type="ECO:0000256" key="4">
    <source>
        <dbReference type="ARBA" id="ARBA00023136"/>
    </source>
</evidence>
<dbReference type="InterPro" id="IPR004481">
    <property type="entry name" value="K/Na/Ca-exchanger"/>
</dbReference>
<feature type="transmembrane region" description="Helical" evidence="5">
    <location>
        <begin position="236"/>
        <end position="260"/>
    </location>
</feature>
<comment type="subcellular location">
    <subcellularLocation>
        <location evidence="1">Membrane</location>
        <topology evidence="1">Multi-pass membrane protein</topology>
    </subcellularLocation>
</comment>
<dbReference type="AlphaFoldDB" id="A0A9X2EHU4"/>
<dbReference type="InterPro" id="IPR004837">
    <property type="entry name" value="NaCa_Exmemb"/>
</dbReference>
<feature type="transmembrane region" description="Helical" evidence="5">
    <location>
        <begin position="104"/>
        <end position="136"/>
    </location>
</feature>
<evidence type="ECO:0000256" key="3">
    <source>
        <dbReference type="ARBA" id="ARBA00022989"/>
    </source>
</evidence>
<keyword evidence="4 5" id="KW-0472">Membrane</keyword>
<dbReference type="GO" id="GO:0005262">
    <property type="term" value="F:calcium channel activity"/>
    <property type="evidence" value="ECO:0007669"/>
    <property type="project" value="TreeGrafter"/>
</dbReference>
<evidence type="ECO:0000256" key="2">
    <source>
        <dbReference type="ARBA" id="ARBA00022692"/>
    </source>
</evidence>
<feature type="domain" description="Sodium/calcium exchanger membrane region" evidence="6">
    <location>
        <begin position="178"/>
        <end position="309"/>
    </location>
</feature>
<name>A0A9X2EHU4_9NOCA</name>
<evidence type="ECO:0000313" key="8">
    <source>
        <dbReference type="Proteomes" id="UP001139157"/>
    </source>
</evidence>
<sequence length="315" mass="31998">MLTGLIVLPFAADHLVMGAARIAQRLQLTPAVVGVVIIGLGTSAPEFVVSGTAAATGNAGIATGNLIGSNILNVTLVLGVAAIWRGVAASSTVLNHEVAVSALAVALFALVIATGLHLWSGLLLAAAAALAITLLVRWARADHTNTAVAEQAIEFTAPADGTPHTETGVLRESLRTTAGLAAVLIAAQLLVTNTAAIATELGVSQLVIGATLVALGTSLPELVTAIQAQRRGETDLLIGNVFGSNLFNSLIGGGIVGIFTGTTRSIPVHVPTLLAMVATTALAWLLLRRDLRLTRPEAALLLLGYAATLPLLLVA</sequence>
<feature type="transmembrane region" description="Helical" evidence="5">
    <location>
        <begin position="178"/>
        <end position="197"/>
    </location>
</feature>
<gene>
    <name evidence="7" type="ORF">NDR86_36295</name>
</gene>
<dbReference type="Gene3D" id="1.20.1420.30">
    <property type="entry name" value="NCX, central ion-binding region"/>
    <property type="match status" value="1"/>
</dbReference>
<keyword evidence="2 5" id="KW-0812">Transmembrane</keyword>
<feature type="transmembrane region" description="Helical" evidence="5">
    <location>
        <begin position="266"/>
        <end position="286"/>
    </location>
</feature>
<protein>
    <submittedName>
        <fullName evidence="7">Sodium:calcium antiporter</fullName>
    </submittedName>
</protein>
<dbReference type="EMBL" id="JAMRXG010000031">
    <property type="protein sequence ID" value="MCM6778953.1"/>
    <property type="molecule type" value="Genomic_DNA"/>
</dbReference>
<accession>A0A9X2EHU4</accession>
<dbReference type="Pfam" id="PF01699">
    <property type="entry name" value="Na_Ca_ex"/>
    <property type="match status" value="2"/>
</dbReference>
<feature type="transmembrane region" description="Helical" evidence="5">
    <location>
        <begin position="203"/>
        <end position="224"/>
    </location>
</feature>
<dbReference type="PANTHER" id="PTHR10846">
    <property type="entry name" value="SODIUM/POTASSIUM/CALCIUM EXCHANGER"/>
    <property type="match status" value="1"/>
</dbReference>
<feature type="domain" description="Sodium/calcium exchanger membrane region" evidence="6">
    <location>
        <begin position="2"/>
        <end position="134"/>
    </location>
</feature>
<dbReference type="GO" id="GO:0008273">
    <property type="term" value="F:calcium, potassium:sodium antiporter activity"/>
    <property type="evidence" value="ECO:0007669"/>
    <property type="project" value="TreeGrafter"/>
</dbReference>
<dbReference type="GO" id="GO:0006874">
    <property type="term" value="P:intracellular calcium ion homeostasis"/>
    <property type="evidence" value="ECO:0007669"/>
    <property type="project" value="TreeGrafter"/>
</dbReference>